<evidence type="ECO:0000256" key="1">
    <source>
        <dbReference type="SAM" id="MobiDB-lite"/>
    </source>
</evidence>
<gene>
    <name evidence="2" type="ORF">PEVE_00040927</name>
</gene>
<accession>A0ABN8N7G3</accession>
<comment type="caution">
    <text evidence="2">The sequence shown here is derived from an EMBL/GenBank/DDBJ whole genome shotgun (WGS) entry which is preliminary data.</text>
</comment>
<feature type="compositionally biased region" description="Basic residues" evidence="1">
    <location>
        <begin position="270"/>
        <end position="280"/>
    </location>
</feature>
<evidence type="ECO:0000313" key="3">
    <source>
        <dbReference type="Proteomes" id="UP001159427"/>
    </source>
</evidence>
<dbReference type="Proteomes" id="UP001159427">
    <property type="component" value="Unassembled WGS sequence"/>
</dbReference>
<reference evidence="2 3" key="1">
    <citation type="submission" date="2022-05" db="EMBL/GenBank/DDBJ databases">
        <authorList>
            <consortium name="Genoscope - CEA"/>
            <person name="William W."/>
        </authorList>
    </citation>
    <scope>NUCLEOTIDE SEQUENCE [LARGE SCALE GENOMIC DNA]</scope>
</reference>
<protein>
    <submittedName>
        <fullName evidence="2">Uncharacterized protein</fullName>
    </submittedName>
</protein>
<name>A0ABN8N7G3_9CNID</name>
<keyword evidence="3" id="KW-1185">Reference proteome</keyword>
<evidence type="ECO:0000313" key="2">
    <source>
        <dbReference type="EMBL" id="CAH3044814.1"/>
    </source>
</evidence>
<feature type="region of interest" description="Disordered" evidence="1">
    <location>
        <begin position="29"/>
        <end position="65"/>
    </location>
</feature>
<sequence length="320" mass="36182">MSVEAPEVSCAEGEHRHGKCSKCFGNVEKNLPQPPIDEKHKQRNQEILERKRKPAIAGRKMSRKISGQESFQIAAKLALERQQQKKVEVFDSHAIDITQFKDTDDSEIFLPRHLKKRQSSQSLNLNKNNALQFQQPSAQNVEEGEMEGVTEGGEGTFEELRRASLAYGILGPQQTSPLQHDTLQAYFKFRKDSMAKEDRLKRVQAKAKIRNIEEETVNSPSSVRKAAVSNSRALLPPLKKLSFHGNSDTKANSVSAVYQKNKTSVERRGRLPKIARRKSKGKDGLIGRDPRFQKLLSSLVPLSDKTEGLPPFSRKRHYTM</sequence>
<dbReference type="EMBL" id="CALNXI010000762">
    <property type="protein sequence ID" value="CAH3044814.1"/>
    <property type="molecule type" value="Genomic_DNA"/>
</dbReference>
<proteinExistence type="predicted"/>
<feature type="compositionally biased region" description="Basic and acidic residues" evidence="1">
    <location>
        <begin position="36"/>
        <end position="49"/>
    </location>
</feature>
<organism evidence="2 3">
    <name type="scientific">Porites evermanni</name>
    <dbReference type="NCBI Taxonomy" id="104178"/>
    <lineage>
        <taxon>Eukaryota</taxon>
        <taxon>Metazoa</taxon>
        <taxon>Cnidaria</taxon>
        <taxon>Anthozoa</taxon>
        <taxon>Hexacorallia</taxon>
        <taxon>Scleractinia</taxon>
        <taxon>Fungiina</taxon>
        <taxon>Poritidae</taxon>
        <taxon>Porites</taxon>
    </lineage>
</organism>
<feature type="region of interest" description="Disordered" evidence="1">
    <location>
        <begin position="265"/>
        <end position="289"/>
    </location>
</feature>